<accession>A0A261ERS0</accession>
<dbReference type="AlphaFoldDB" id="A0A261ERS0"/>
<proteinExistence type="predicted"/>
<dbReference type="Proteomes" id="UP000216454">
    <property type="component" value="Unassembled WGS sequence"/>
</dbReference>
<keyword evidence="2" id="KW-0472">Membrane</keyword>
<organism evidence="3 4">
    <name type="scientific">Pseudoscardovia suis</name>
    <dbReference type="NCBI Taxonomy" id="987063"/>
    <lineage>
        <taxon>Bacteria</taxon>
        <taxon>Bacillati</taxon>
        <taxon>Actinomycetota</taxon>
        <taxon>Actinomycetes</taxon>
        <taxon>Bifidobacteriales</taxon>
        <taxon>Bifidobacteriaceae</taxon>
        <taxon>Pseudoscardovia</taxon>
    </lineage>
</organism>
<dbReference type="RefSeq" id="WP_094691686.1">
    <property type="nucleotide sequence ID" value="NZ_MWWQ01000014.1"/>
</dbReference>
<keyword evidence="3" id="KW-0808">Transferase</keyword>
<sequence>MTEGNPQPSFIPNNPAGMENPANAAAQTAPQAVPQTAPVMPQAAPATPMAAPVMPQAAPVTPTMPQTAPVMPMAAPTTPQAAPTMPMAAPTTPQAAPNMPMAVPQQPVAAKKPMGAKTKIFILLIAVIVIVAITSAVTIARVSESKKDPRTIVENYMNALADGNYGIAADIADPGLTDAQRVLLQDGIIPDVSKRISSVKVGDPKQLSSTEYSLPVSYTVNGNTSSDVSVIVKKSGKFLNTTWSFEKSLLGVIIVSSTSYATVSINGKTPTADSNYTNTGISTPDSFYSLGSDDSSSLDSDDSDNGLASASKTDLIAVPAYPGDYDVTAQSPSKYMDATIVDSHSLMSTTQKSSYTVPAQSGVILGVSVTASDALATEITNQLKDHQKKCVDNANAGGADDNSCYINASYITKKYSDPDFADWKYTFKSAEVADQPNIDASELLMPTTENGKTTFEVSDNGSVKVNYTEQYEDSTPYDESTTVYGGGSYWSGGMVKATIDGDTVSLDYQDIYTTLFD</sequence>
<keyword evidence="3" id="KW-0449">Lipoprotein</keyword>
<keyword evidence="2" id="KW-0812">Transmembrane</keyword>
<reference evidence="3 4" key="1">
    <citation type="journal article" date="2017" name="BMC Genomics">
        <title>Comparative genomic and phylogenomic analyses of the Bifidobacteriaceae family.</title>
        <authorList>
            <person name="Lugli G.A."/>
            <person name="Milani C."/>
            <person name="Turroni F."/>
            <person name="Duranti S."/>
            <person name="Mancabelli L."/>
            <person name="Mangifesta M."/>
            <person name="Ferrario C."/>
            <person name="Modesto M."/>
            <person name="Mattarelli P."/>
            <person name="Jiri K."/>
            <person name="van Sinderen D."/>
            <person name="Ventura M."/>
        </authorList>
    </citation>
    <scope>NUCLEOTIDE SEQUENCE [LARGE SCALE GENOMIC DNA]</scope>
    <source>
        <strain evidence="3 4">DSM 24744</strain>
    </source>
</reference>
<evidence type="ECO:0000313" key="4">
    <source>
        <dbReference type="Proteomes" id="UP000216454"/>
    </source>
</evidence>
<evidence type="ECO:0000313" key="3">
    <source>
        <dbReference type="EMBL" id="OZG49552.1"/>
    </source>
</evidence>
<protein>
    <submittedName>
        <fullName evidence="3">Prolipoprotein diacylglyceryl transferase</fullName>
    </submittedName>
</protein>
<gene>
    <name evidence="3" type="ORF">PSSU_1376</name>
</gene>
<keyword evidence="4" id="KW-1185">Reference proteome</keyword>
<feature type="compositionally biased region" description="Low complexity" evidence="1">
    <location>
        <begin position="21"/>
        <end position="36"/>
    </location>
</feature>
<dbReference type="EMBL" id="MWWQ01000014">
    <property type="protein sequence ID" value="OZG49552.1"/>
    <property type="molecule type" value="Genomic_DNA"/>
</dbReference>
<dbReference type="GO" id="GO:0016740">
    <property type="term" value="F:transferase activity"/>
    <property type="evidence" value="ECO:0007669"/>
    <property type="project" value="UniProtKB-KW"/>
</dbReference>
<name>A0A261ERS0_9BIFI</name>
<evidence type="ECO:0000256" key="1">
    <source>
        <dbReference type="SAM" id="MobiDB-lite"/>
    </source>
</evidence>
<comment type="caution">
    <text evidence="3">The sequence shown here is derived from an EMBL/GenBank/DDBJ whole genome shotgun (WGS) entry which is preliminary data.</text>
</comment>
<keyword evidence="2" id="KW-1133">Transmembrane helix</keyword>
<evidence type="ECO:0000256" key="2">
    <source>
        <dbReference type="SAM" id="Phobius"/>
    </source>
</evidence>
<feature type="region of interest" description="Disordered" evidence="1">
    <location>
        <begin position="1"/>
        <end position="36"/>
    </location>
</feature>
<feature type="compositionally biased region" description="Polar residues" evidence="1">
    <location>
        <begin position="1"/>
        <end position="12"/>
    </location>
</feature>
<feature type="transmembrane region" description="Helical" evidence="2">
    <location>
        <begin position="120"/>
        <end position="140"/>
    </location>
</feature>